<dbReference type="RefSeq" id="WP_184727984.1">
    <property type="nucleotide sequence ID" value="NZ_JACHIW010000001.1"/>
</dbReference>
<protein>
    <submittedName>
        <fullName evidence="1">Uncharacterized protein</fullName>
    </submittedName>
</protein>
<organism evidence="1 2">
    <name type="scientific">Saccharopolyspora phatthalungensis</name>
    <dbReference type="NCBI Taxonomy" id="664693"/>
    <lineage>
        <taxon>Bacteria</taxon>
        <taxon>Bacillati</taxon>
        <taxon>Actinomycetota</taxon>
        <taxon>Actinomycetes</taxon>
        <taxon>Pseudonocardiales</taxon>
        <taxon>Pseudonocardiaceae</taxon>
        <taxon>Saccharopolyspora</taxon>
    </lineage>
</organism>
<reference evidence="1 2" key="1">
    <citation type="submission" date="2020-08" db="EMBL/GenBank/DDBJ databases">
        <title>Sequencing the genomes of 1000 actinobacteria strains.</title>
        <authorList>
            <person name="Klenk H.-P."/>
        </authorList>
    </citation>
    <scope>NUCLEOTIDE SEQUENCE [LARGE SCALE GENOMIC DNA]</scope>
    <source>
        <strain evidence="1 2">DSM 45584</strain>
    </source>
</reference>
<accession>A0A840QEE6</accession>
<comment type="caution">
    <text evidence="1">The sequence shown here is derived from an EMBL/GenBank/DDBJ whole genome shotgun (WGS) entry which is preliminary data.</text>
</comment>
<keyword evidence="2" id="KW-1185">Reference proteome</keyword>
<evidence type="ECO:0000313" key="1">
    <source>
        <dbReference type="EMBL" id="MBB5156949.1"/>
    </source>
</evidence>
<dbReference type="EMBL" id="JACHIW010000001">
    <property type="protein sequence ID" value="MBB5156949.1"/>
    <property type="molecule type" value="Genomic_DNA"/>
</dbReference>
<dbReference type="AlphaFoldDB" id="A0A840QEE6"/>
<name>A0A840QEE6_9PSEU</name>
<proteinExistence type="predicted"/>
<gene>
    <name evidence="1" type="ORF">BJ970_004483</name>
</gene>
<dbReference type="Proteomes" id="UP000584374">
    <property type="component" value="Unassembled WGS sequence"/>
</dbReference>
<sequence>MSDPGHELAVFPPGTGYSPSKMALNAITVQYAKELLKSGILQQRTRGREPRTVGDRLDTVGSNDASVLRRKFVVYFDMISWWRVLVLSSC</sequence>
<evidence type="ECO:0000313" key="2">
    <source>
        <dbReference type="Proteomes" id="UP000584374"/>
    </source>
</evidence>